<dbReference type="SUPFAM" id="SSF49503">
    <property type="entry name" value="Cupredoxins"/>
    <property type="match status" value="1"/>
</dbReference>
<dbReference type="EMBL" id="JAJJMA010100611">
    <property type="protein sequence ID" value="MCL7030365.1"/>
    <property type="molecule type" value="Genomic_DNA"/>
</dbReference>
<dbReference type="PANTHER" id="PTHR33021:SF339">
    <property type="entry name" value="OS07G0570600 PROTEIN"/>
    <property type="match status" value="1"/>
</dbReference>
<name>A0AA41VYM7_PAPNU</name>
<evidence type="ECO:0000259" key="3">
    <source>
        <dbReference type="PROSITE" id="PS51485"/>
    </source>
</evidence>
<comment type="caution">
    <text evidence="5">The sequence shown here is derived from an EMBL/GenBank/DDBJ whole genome shotgun (WGS) entry which is preliminary data.</text>
</comment>
<gene>
    <name evidence="5" type="ORF">MKW94_011771</name>
    <name evidence="4" type="ORF">MKW94_012559</name>
</gene>
<dbReference type="GO" id="GO:0009055">
    <property type="term" value="F:electron transfer activity"/>
    <property type="evidence" value="ECO:0007669"/>
    <property type="project" value="InterPro"/>
</dbReference>
<dbReference type="InterPro" id="IPR039391">
    <property type="entry name" value="Phytocyanin-like"/>
</dbReference>
<reference evidence="5" key="1">
    <citation type="submission" date="2022-03" db="EMBL/GenBank/DDBJ databases">
        <title>A functionally conserved STORR gene fusion in Papaver species that diverged 16.8 million years ago.</title>
        <authorList>
            <person name="Catania T."/>
        </authorList>
    </citation>
    <scope>NUCLEOTIDE SEQUENCE</scope>
    <source>
        <strain evidence="5">S-191538</strain>
    </source>
</reference>
<feature type="transmembrane region" description="Helical" evidence="2">
    <location>
        <begin position="12"/>
        <end position="39"/>
    </location>
</feature>
<dbReference type="Gene3D" id="2.60.40.420">
    <property type="entry name" value="Cupredoxins - blue copper proteins"/>
    <property type="match status" value="1"/>
</dbReference>
<organism evidence="5 6">
    <name type="scientific">Papaver nudicaule</name>
    <name type="common">Iceland poppy</name>
    <dbReference type="NCBI Taxonomy" id="74823"/>
    <lineage>
        <taxon>Eukaryota</taxon>
        <taxon>Viridiplantae</taxon>
        <taxon>Streptophyta</taxon>
        <taxon>Embryophyta</taxon>
        <taxon>Tracheophyta</taxon>
        <taxon>Spermatophyta</taxon>
        <taxon>Magnoliopsida</taxon>
        <taxon>Ranunculales</taxon>
        <taxon>Papaveraceae</taxon>
        <taxon>Papaveroideae</taxon>
        <taxon>Papaver</taxon>
    </lineage>
</organism>
<accession>A0AA41VYM7</accession>
<dbReference type="Proteomes" id="UP001177140">
    <property type="component" value="Unassembled WGS sequence"/>
</dbReference>
<keyword evidence="6" id="KW-1185">Reference proteome</keyword>
<keyword evidence="2" id="KW-1133">Transmembrane helix</keyword>
<dbReference type="Pfam" id="PF02298">
    <property type="entry name" value="Cu_bind_like"/>
    <property type="match status" value="1"/>
</dbReference>
<sequence length="182" mass="19948">MLTQSASFHFFKFCFIFIVFCPWVFSLVIVFSMFVVVMVSHLNEQTLNENGPQTLVGYHVLLFTYNTEYHNVMQVTHPQYQNCNATAPLKTFTTGNDSITITRNGHYYYLCGFTGHCQAGQKVDIRVARLTTDSASTPAASPSTAPATTSPPPSKNSASIPSIGVLGKSFVLALTIIAAFGF</sequence>
<evidence type="ECO:0000256" key="1">
    <source>
        <dbReference type="SAM" id="MobiDB-lite"/>
    </source>
</evidence>
<keyword evidence="2" id="KW-0812">Transmembrane</keyword>
<dbReference type="GO" id="GO:0005886">
    <property type="term" value="C:plasma membrane"/>
    <property type="evidence" value="ECO:0007669"/>
    <property type="project" value="TreeGrafter"/>
</dbReference>
<dbReference type="PANTHER" id="PTHR33021">
    <property type="entry name" value="BLUE COPPER PROTEIN"/>
    <property type="match status" value="1"/>
</dbReference>
<dbReference type="InterPro" id="IPR008972">
    <property type="entry name" value="Cupredoxin"/>
</dbReference>
<feature type="compositionally biased region" description="Low complexity" evidence="1">
    <location>
        <begin position="134"/>
        <end position="148"/>
    </location>
</feature>
<feature type="region of interest" description="Disordered" evidence="1">
    <location>
        <begin position="134"/>
        <end position="158"/>
    </location>
</feature>
<feature type="domain" description="Phytocyanin" evidence="3">
    <location>
        <begin position="1"/>
        <end position="129"/>
    </location>
</feature>
<dbReference type="EMBL" id="JAJJMA010320728">
    <property type="protein sequence ID" value="MCL7049833.1"/>
    <property type="molecule type" value="Genomic_DNA"/>
</dbReference>
<dbReference type="AlphaFoldDB" id="A0AA41VYM7"/>
<protein>
    <recommendedName>
        <fullName evidence="3">Phytocyanin domain-containing protein</fullName>
    </recommendedName>
</protein>
<evidence type="ECO:0000313" key="6">
    <source>
        <dbReference type="Proteomes" id="UP001177140"/>
    </source>
</evidence>
<dbReference type="PROSITE" id="PS51485">
    <property type="entry name" value="PHYTOCYANIN"/>
    <property type="match status" value="1"/>
</dbReference>
<keyword evidence="2" id="KW-0472">Membrane</keyword>
<dbReference type="InterPro" id="IPR003245">
    <property type="entry name" value="Phytocyanin_dom"/>
</dbReference>
<evidence type="ECO:0000313" key="5">
    <source>
        <dbReference type="EMBL" id="MCL7049833.1"/>
    </source>
</evidence>
<evidence type="ECO:0000313" key="4">
    <source>
        <dbReference type="EMBL" id="MCL7030365.1"/>
    </source>
</evidence>
<feature type="transmembrane region" description="Helical" evidence="2">
    <location>
        <begin position="160"/>
        <end position="180"/>
    </location>
</feature>
<proteinExistence type="predicted"/>
<evidence type="ECO:0000256" key="2">
    <source>
        <dbReference type="SAM" id="Phobius"/>
    </source>
</evidence>